<accession>A0A0G0UC12</accession>
<sequence length="79" mass="9580">MSELSQEDFTKNLEAVAYRLEQKMSDLLYPMQKQLQDMEYKLQNLETQIRGTDTKMEYLKNDLYNLQQTAREIKERVNR</sequence>
<evidence type="ECO:0000313" key="3">
    <source>
        <dbReference type="Proteomes" id="UP000034616"/>
    </source>
</evidence>
<gene>
    <name evidence="2" type="ORF">UU35_C0012G0015</name>
</gene>
<feature type="coiled-coil region" evidence="1">
    <location>
        <begin position="35"/>
        <end position="76"/>
    </location>
</feature>
<reference evidence="2 3" key="1">
    <citation type="journal article" date="2015" name="Nature">
        <title>rRNA introns, odd ribosomes, and small enigmatic genomes across a large radiation of phyla.</title>
        <authorList>
            <person name="Brown C.T."/>
            <person name="Hug L.A."/>
            <person name="Thomas B.C."/>
            <person name="Sharon I."/>
            <person name="Castelle C.J."/>
            <person name="Singh A."/>
            <person name="Wilkins M.J."/>
            <person name="Williams K.H."/>
            <person name="Banfield J.F."/>
        </authorList>
    </citation>
    <scope>NUCLEOTIDE SEQUENCE [LARGE SCALE GENOMIC DNA]</scope>
</reference>
<evidence type="ECO:0000313" key="2">
    <source>
        <dbReference type="EMBL" id="KKR86498.1"/>
    </source>
</evidence>
<proteinExistence type="predicted"/>
<protein>
    <submittedName>
        <fullName evidence="2">Uncharacterized protein</fullName>
    </submittedName>
</protein>
<dbReference type="Proteomes" id="UP000034616">
    <property type="component" value="Unassembled WGS sequence"/>
</dbReference>
<comment type="caution">
    <text evidence="2">The sequence shown here is derived from an EMBL/GenBank/DDBJ whole genome shotgun (WGS) entry which is preliminary data.</text>
</comment>
<evidence type="ECO:0000256" key="1">
    <source>
        <dbReference type="SAM" id="Coils"/>
    </source>
</evidence>
<dbReference type="AlphaFoldDB" id="A0A0G0UC12"/>
<name>A0A0G0UC12_9BACT</name>
<keyword evidence="1" id="KW-0175">Coiled coil</keyword>
<dbReference type="EMBL" id="LCAH01000012">
    <property type="protein sequence ID" value="KKR86498.1"/>
    <property type="molecule type" value="Genomic_DNA"/>
</dbReference>
<dbReference type="Gene3D" id="1.20.5.340">
    <property type="match status" value="1"/>
</dbReference>
<organism evidence="2 3">
    <name type="scientific">Candidatus Uhrbacteria bacterium GW2011_GWC2_41_11</name>
    <dbReference type="NCBI Taxonomy" id="1618985"/>
    <lineage>
        <taxon>Bacteria</taxon>
        <taxon>Candidatus Uhriibacteriota</taxon>
    </lineage>
</organism>